<dbReference type="PANTHER" id="PTHR33048">
    <property type="entry name" value="PTH11-LIKE INTEGRAL MEMBRANE PROTEIN (AFU_ORTHOLOGUE AFUA_5G11245)"/>
    <property type="match status" value="1"/>
</dbReference>
<dbReference type="OrthoDB" id="4525788at2759"/>
<feature type="domain" description="Rhodopsin" evidence="8">
    <location>
        <begin position="44"/>
        <end position="292"/>
    </location>
</feature>
<feature type="transmembrane region" description="Helical" evidence="7">
    <location>
        <begin position="225"/>
        <end position="248"/>
    </location>
</feature>
<comment type="subcellular location">
    <subcellularLocation>
        <location evidence="1">Membrane</location>
        <topology evidence="1">Multi-pass membrane protein</topology>
    </subcellularLocation>
</comment>
<name>A0A8K0X1D2_9PEZI</name>
<accession>A0A8K0X1D2</accession>
<evidence type="ECO:0000256" key="3">
    <source>
        <dbReference type="ARBA" id="ARBA00022989"/>
    </source>
</evidence>
<dbReference type="AlphaFoldDB" id="A0A8K0X1D2"/>
<feature type="transmembrane region" description="Helical" evidence="7">
    <location>
        <begin position="140"/>
        <end position="163"/>
    </location>
</feature>
<organism evidence="9 10">
    <name type="scientific">Plectosphaerella cucumerina</name>
    <dbReference type="NCBI Taxonomy" id="40658"/>
    <lineage>
        <taxon>Eukaryota</taxon>
        <taxon>Fungi</taxon>
        <taxon>Dikarya</taxon>
        <taxon>Ascomycota</taxon>
        <taxon>Pezizomycotina</taxon>
        <taxon>Sordariomycetes</taxon>
        <taxon>Hypocreomycetidae</taxon>
        <taxon>Glomerellales</taxon>
        <taxon>Plectosphaerellaceae</taxon>
        <taxon>Plectosphaerella</taxon>
    </lineage>
</organism>
<evidence type="ECO:0000313" key="9">
    <source>
        <dbReference type="EMBL" id="KAH7354111.1"/>
    </source>
</evidence>
<proteinExistence type="inferred from homology"/>
<evidence type="ECO:0000256" key="7">
    <source>
        <dbReference type="SAM" id="Phobius"/>
    </source>
</evidence>
<evidence type="ECO:0000256" key="4">
    <source>
        <dbReference type="ARBA" id="ARBA00023136"/>
    </source>
</evidence>
<evidence type="ECO:0000256" key="2">
    <source>
        <dbReference type="ARBA" id="ARBA00022692"/>
    </source>
</evidence>
<dbReference type="GO" id="GO:0016020">
    <property type="term" value="C:membrane"/>
    <property type="evidence" value="ECO:0007669"/>
    <property type="project" value="UniProtKB-SubCell"/>
</dbReference>
<evidence type="ECO:0000256" key="6">
    <source>
        <dbReference type="SAM" id="MobiDB-lite"/>
    </source>
</evidence>
<reference evidence="9" key="1">
    <citation type="journal article" date="2021" name="Nat. Commun.">
        <title>Genetic determinants of endophytism in the Arabidopsis root mycobiome.</title>
        <authorList>
            <person name="Mesny F."/>
            <person name="Miyauchi S."/>
            <person name="Thiergart T."/>
            <person name="Pickel B."/>
            <person name="Atanasova L."/>
            <person name="Karlsson M."/>
            <person name="Huettel B."/>
            <person name="Barry K.W."/>
            <person name="Haridas S."/>
            <person name="Chen C."/>
            <person name="Bauer D."/>
            <person name="Andreopoulos W."/>
            <person name="Pangilinan J."/>
            <person name="LaButti K."/>
            <person name="Riley R."/>
            <person name="Lipzen A."/>
            <person name="Clum A."/>
            <person name="Drula E."/>
            <person name="Henrissat B."/>
            <person name="Kohler A."/>
            <person name="Grigoriev I.V."/>
            <person name="Martin F.M."/>
            <person name="Hacquard S."/>
        </authorList>
    </citation>
    <scope>NUCLEOTIDE SEQUENCE</scope>
    <source>
        <strain evidence="9">MPI-CAGE-AT-0016</strain>
    </source>
</reference>
<evidence type="ECO:0000256" key="1">
    <source>
        <dbReference type="ARBA" id="ARBA00004141"/>
    </source>
</evidence>
<protein>
    <submittedName>
        <fullName evidence="9">Integral membrane protein</fullName>
    </submittedName>
</protein>
<sequence>MRPPPVEVLLGWPTPDYENPNRLGPTGTIIAVVLLASVTVLLGLRVWTRRFITRSFGLDDILILIAFVPAVGFTATGLIAKERFGWGTDVWDVRPQLYPGSLQAGLASYLFFDMATSFTKLSMLALVYRLAGGCATKAPRYLAIGLAAFVVVSCISFMLVLLLQCRPLHLYWEISLRSQSCINEAIHLLVAGIINTTTDVLVVLLPLAIIVRLQGTERKLAPRQALVVNLLFAAGFLASAAGGARTYFTWLMTTHPDYNTTRRAWPSWTASTVELYVGITAASLPATKPFFAKYLPSLLEAPSLSRSWSRSKRSPGSRAQSPEEALAAAKGYHGHALTRDSLSTIHEIDEQPVFMRQVDVPEPRRVTYYDPTKPLGSRTSTGASFMSFPMRLDNNSQTTPLRPVYERSGSSSSDVSTRKQTEGASFV</sequence>
<dbReference type="InterPro" id="IPR049326">
    <property type="entry name" value="Rhodopsin_dom_fungi"/>
</dbReference>
<dbReference type="PANTHER" id="PTHR33048:SF129">
    <property type="entry name" value="INTEGRAL MEMBRANE PROTEIN-RELATED"/>
    <property type="match status" value="1"/>
</dbReference>
<keyword evidence="4 7" id="KW-0472">Membrane</keyword>
<feature type="region of interest" description="Disordered" evidence="6">
    <location>
        <begin position="366"/>
        <end position="427"/>
    </location>
</feature>
<evidence type="ECO:0000256" key="5">
    <source>
        <dbReference type="ARBA" id="ARBA00038359"/>
    </source>
</evidence>
<keyword evidence="10" id="KW-1185">Reference proteome</keyword>
<keyword evidence="3 7" id="KW-1133">Transmembrane helix</keyword>
<dbReference type="EMBL" id="JAGPXD010000005">
    <property type="protein sequence ID" value="KAH7354111.1"/>
    <property type="molecule type" value="Genomic_DNA"/>
</dbReference>
<gene>
    <name evidence="9" type="ORF">B0T11DRAFT_124181</name>
</gene>
<evidence type="ECO:0000313" key="10">
    <source>
        <dbReference type="Proteomes" id="UP000813385"/>
    </source>
</evidence>
<dbReference type="Pfam" id="PF20684">
    <property type="entry name" value="Fung_rhodopsin"/>
    <property type="match status" value="1"/>
</dbReference>
<feature type="transmembrane region" description="Helical" evidence="7">
    <location>
        <begin position="185"/>
        <end position="213"/>
    </location>
</feature>
<feature type="transmembrane region" description="Helical" evidence="7">
    <location>
        <begin position="106"/>
        <end position="128"/>
    </location>
</feature>
<feature type="region of interest" description="Disordered" evidence="6">
    <location>
        <begin position="306"/>
        <end position="326"/>
    </location>
</feature>
<dbReference type="Proteomes" id="UP000813385">
    <property type="component" value="Unassembled WGS sequence"/>
</dbReference>
<comment type="similarity">
    <text evidence="5">Belongs to the SAT4 family.</text>
</comment>
<feature type="transmembrane region" description="Helical" evidence="7">
    <location>
        <begin position="60"/>
        <end position="80"/>
    </location>
</feature>
<keyword evidence="2 7" id="KW-0812">Transmembrane</keyword>
<dbReference type="InterPro" id="IPR052337">
    <property type="entry name" value="SAT4-like"/>
</dbReference>
<comment type="caution">
    <text evidence="9">The sequence shown here is derived from an EMBL/GenBank/DDBJ whole genome shotgun (WGS) entry which is preliminary data.</text>
</comment>
<feature type="transmembrane region" description="Helical" evidence="7">
    <location>
        <begin position="29"/>
        <end position="48"/>
    </location>
</feature>
<evidence type="ECO:0000259" key="8">
    <source>
        <dbReference type="Pfam" id="PF20684"/>
    </source>
</evidence>